<dbReference type="InterPro" id="IPR045749">
    <property type="entry name" value="DUF6090"/>
</dbReference>
<keyword evidence="3" id="KW-1185">Reference proteome</keyword>
<dbReference type="Pfam" id="PF19578">
    <property type="entry name" value="DUF6090"/>
    <property type="match status" value="1"/>
</dbReference>
<protein>
    <submittedName>
        <fullName evidence="2">Uncharacterized protein</fullName>
    </submittedName>
</protein>
<evidence type="ECO:0000256" key="1">
    <source>
        <dbReference type="SAM" id="Phobius"/>
    </source>
</evidence>
<reference evidence="2 3" key="1">
    <citation type="submission" date="2016-11" db="EMBL/GenBank/DDBJ databases">
        <title>Trade-off between light-utilization and light-protection in marine flavobacteria.</title>
        <authorList>
            <person name="Kumagai Y."/>
        </authorList>
    </citation>
    <scope>NUCLEOTIDE SEQUENCE [LARGE SCALE GENOMIC DNA]</scope>
    <source>
        <strain evidence="2 3">ATCC 700397</strain>
    </source>
</reference>
<dbReference type="Proteomes" id="UP000239522">
    <property type="component" value="Unassembled WGS sequence"/>
</dbReference>
<keyword evidence="1" id="KW-1133">Transmembrane helix</keyword>
<evidence type="ECO:0000313" key="3">
    <source>
        <dbReference type="Proteomes" id="UP000239522"/>
    </source>
</evidence>
<gene>
    <name evidence="2" type="ORF">BST83_05970</name>
</gene>
<evidence type="ECO:0000313" key="2">
    <source>
        <dbReference type="EMBL" id="PQB06750.1"/>
    </source>
</evidence>
<sequence>MKIRYNLMEKNKTGNYFKYVIGEILLVVIGILIALSINNWNTNKQETKELQNYLKNIKNNLHADLIGIKEISVFRDSSSAYSRNYLRLARKDEIYINDLIMINNSDYNVFKDEFFKPHKSGFETLKNSGYIGKLNGTKIEAKLNEYYYIIDKINEEEESLNNTVESLEIIAHSDNNKLRLIEICQDITKVEANFNTPKKEIMKLLNHPSWKGANLRNSDTSNLHQFYTQIEKLANDLISHIDNTIKNHN</sequence>
<organism evidence="2 3">
    <name type="scientific">Polaribacter filamentus</name>
    <dbReference type="NCBI Taxonomy" id="53483"/>
    <lineage>
        <taxon>Bacteria</taxon>
        <taxon>Pseudomonadati</taxon>
        <taxon>Bacteroidota</taxon>
        <taxon>Flavobacteriia</taxon>
        <taxon>Flavobacteriales</taxon>
        <taxon>Flavobacteriaceae</taxon>
    </lineage>
</organism>
<proteinExistence type="predicted"/>
<dbReference type="EMBL" id="MQUA01000013">
    <property type="protein sequence ID" value="PQB06750.1"/>
    <property type="molecule type" value="Genomic_DNA"/>
</dbReference>
<feature type="transmembrane region" description="Helical" evidence="1">
    <location>
        <begin position="20"/>
        <end position="40"/>
    </location>
</feature>
<accession>A0A2S7KVV8</accession>
<name>A0A2S7KVV8_9FLAO</name>
<comment type="caution">
    <text evidence="2">The sequence shown here is derived from an EMBL/GenBank/DDBJ whole genome shotgun (WGS) entry which is preliminary data.</text>
</comment>
<keyword evidence="1" id="KW-0812">Transmembrane</keyword>
<dbReference type="AlphaFoldDB" id="A0A2S7KVV8"/>
<keyword evidence="1" id="KW-0472">Membrane</keyword>